<protein>
    <submittedName>
        <fullName evidence="2">Uncharacterized protein</fullName>
    </submittedName>
</protein>
<dbReference type="EMBL" id="JAVFHQ010000046">
    <property type="protein sequence ID" value="KAK4541999.1"/>
    <property type="molecule type" value="Genomic_DNA"/>
</dbReference>
<evidence type="ECO:0000313" key="2">
    <source>
        <dbReference type="EMBL" id="KAK4541999.1"/>
    </source>
</evidence>
<feature type="transmembrane region" description="Helical" evidence="1">
    <location>
        <begin position="94"/>
        <end position="113"/>
    </location>
</feature>
<accession>A0AAV9JB21</accession>
<sequence>MLLAFIFGIVLALAHHLFYARLSGRQVPSGHYDIRIGKVSKQQFNTSVGTAFAFLVKSMLALAVTIAYAQVFWHAMRTSRRTLRLSEVDDAFSMLESLPIAWVFWLVMIPSVFTPATLSVQSAPPTPFPSHMVSVPQFDFVNFNFVDMYYNMEINNGHNYYYDGPSQLVQRVSGASATLGEILPITPPALNSSWTLEFWGPSLRCGHVAGQERDSILDNYGAGFIGYSNDSCTAPLPYYSWVSQGIGLPNILPFTEFNGSWYPTGYPSPNGTAQPLLLLIDDGTSLMDDIGICSKAYIDARGGWPGVFGNVTLIQCELFNSSYTAHFNYTNGIQNITALKTNASQDTVVVPQPETYLPYGPFETWTNATCPPGKPGISDDADCINKTNFQQLSYTGIADAFNNLIVGAGSPAAVTGSDIALDQTVLMYTNEMDFMYYDDTDGERTPPIIGTQCTPLRRSLGPLAPAMERLFENITISVLSNPYLQ</sequence>
<comment type="caution">
    <text evidence="2">The sequence shown here is derived from an EMBL/GenBank/DDBJ whole genome shotgun (WGS) entry which is preliminary data.</text>
</comment>
<keyword evidence="1" id="KW-0472">Membrane</keyword>
<organism evidence="2 3">
    <name type="scientific">Oleoguttula mirabilis</name>
    <dbReference type="NCBI Taxonomy" id="1507867"/>
    <lineage>
        <taxon>Eukaryota</taxon>
        <taxon>Fungi</taxon>
        <taxon>Dikarya</taxon>
        <taxon>Ascomycota</taxon>
        <taxon>Pezizomycotina</taxon>
        <taxon>Dothideomycetes</taxon>
        <taxon>Dothideomycetidae</taxon>
        <taxon>Mycosphaerellales</taxon>
        <taxon>Teratosphaeriaceae</taxon>
        <taxon>Oleoguttula</taxon>
    </lineage>
</organism>
<keyword evidence="1" id="KW-1133">Transmembrane helix</keyword>
<evidence type="ECO:0000256" key="1">
    <source>
        <dbReference type="SAM" id="Phobius"/>
    </source>
</evidence>
<dbReference type="AlphaFoldDB" id="A0AAV9JB21"/>
<dbReference type="Proteomes" id="UP001324427">
    <property type="component" value="Unassembled WGS sequence"/>
</dbReference>
<proteinExistence type="predicted"/>
<dbReference type="PANTHER" id="PTHR35041">
    <property type="entry name" value="MEDIATOR OF RNA POLYMERASE II TRANSCRIPTION SUBUNIT 1"/>
    <property type="match status" value="1"/>
</dbReference>
<reference evidence="2 3" key="1">
    <citation type="submission" date="2021-11" db="EMBL/GenBank/DDBJ databases">
        <title>Black yeast isolated from Biological Soil Crust.</title>
        <authorList>
            <person name="Kurbessoian T."/>
        </authorList>
    </citation>
    <scope>NUCLEOTIDE SEQUENCE [LARGE SCALE GENOMIC DNA]</scope>
    <source>
        <strain evidence="2 3">CCFEE 5522</strain>
    </source>
</reference>
<feature type="transmembrane region" description="Helical" evidence="1">
    <location>
        <begin position="49"/>
        <end position="73"/>
    </location>
</feature>
<keyword evidence="3" id="KW-1185">Reference proteome</keyword>
<gene>
    <name evidence="2" type="ORF">LTR36_007199</name>
</gene>
<keyword evidence="1" id="KW-0812">Transmembrane</keyword>
<name>A0AAV9JB21_9PEZI</name>
<evidence type="ECO:0000313" key="3">
    <source>
        <dbReference type="Proteomes" id="UP001324427"/>
    </source>
</evidence>
<dbReference type="PANTHER" id="PTHR35041:SF6">
    <property type="entry name" value="FORMYLMETHIONINE DEFORMYLASE-LIKE PROTEIN-RELATED"/>
    <property type="match status" value="1"/>
</dbReference>